<dbReference type="Pfam" id="PF19700">
    <property type="entry name" value="DUF6198"/>
    <property type="match status" value="1"/>
</dbReference>
<gene>
    <name evidence="2" type="ORF">NCTC10786_00824</name>
</gene>
<feature type="transmembrane region" description="Helical" evidence="1">
    <location>
        <begin position="43"/>
        <end position="62"/>
    </location>
</feature>
<reference evidence="2 3" key="1">
    <citation type="submission" date="2018-06" db="EMBL/GenBank/DDBJ databases">
        <authorList>
            <consortium name="Pathogen Informatics"/>
            <person name="Doyle S."/>
        </authorList>
    </citation>
    <scope>NUCLEOTIDE SEQUENCE [LARGE SCALE GENOMIC DNA]</scope>
    <source>
        <strain evidence="2 3">NCTC10786</strain>
    </source>
</reference>
<evidence type="ECO:0000313" key="3">
    <source>
        <dbReference type="Proteomes" id="UP000251584"/>
    </source>
</evidence>
<sequence length="94" mass="10162">MLRRLIQLYTGLALYGVSTAMFVRADLGADPWNVFHLGVANLLSMNIGMVIIAVGVLGVITVDSAAPTTGSWYHQQRDRYWAGGGCCAGRTARF</sequence>
<accession>A0A2X2UYP3</accession>
<keyword evidence="1" id="KW-0812">Transmembrane</keyword>
<name>A0A2X2UYP3_CITKO</name>
<dbReference type="Proteomes" id="UP000251584">
    <property type="component" value="Unassembled WGS sequence"/>
</dbReference>
<dbReference type="EMBL" id="UAVY01000001">
    <property type="protein sequence ID" value="SQB21604.1"/>
    <property type="molecule type" value="Genomic_DNA"/>
</dbReference>
<keyword evidence="1" id="KW-1133">Transmembrane helix</keyword>
<proteinExistence type="predicted"/>
<dbReference type="AlphaFoldDB" id="A0A2X2UYP3"/>
<evidence type="ECO:0000313" key="2">
    <source>
        <dbReference type="EMBL" id="SQB21604.1"/>
    </source>
</evidence>
<protein>
    <submittedName>
        <fullName evidence="2">Uncharacterized protein</fullName>
    </submittedName>
</protein>
<dbReference type="InterPro" id="IPR038750">
    <property type="entry name" value="YczE/YyaS-like"/>
</dbReference>
<evidence type="ECO:0000256" key="1">
    <source>
        <dbReference type="SAM" id="Phobius"/>
    </source>
</evidence>
<keyword evidence="1" id="KW-0472">Membrane</keyword>
<organism evidence="2 3">
    <name type="scientific">Citrobacter koseri</name>
    <name type="common">Citrobacter diversus</name>
    <dbReference type="NCBI Taxonomy" id="545"/>
    <lineage>
        <taxon>Bacteria</taxon>
        <taxon>Pseudomonadati</taxon>
        <taxon>Pseudomonadota</taxon>
        <taxon>Gammaproteobacteria</taxon>
        <taxon>Enterobacterales</taxon>
        <taxon>Enterobacteriaceae</taxon>
        <taxon>Citrobacter</taxon>
    </lineage>
</organism>